<keyword evidence="2 6" id="KW-0805">Transcription regulation</keyword>
<dbReference type="GO" id="GO:0016987">
    <property type="term" value="F:sigma factor activity"/>
    <property type="evidence" value="ECO:0007669"/>
    <property type="project" value="UniProtKB-KW"/>
</dbReference>
<dbReference type="InterPro" id="IPR039425">
    <property type="entry name" value="RNA_pol_sigma-70-like"/>
</dbReference>
<dbReference type="EMBL" id="CP046052">
    <property type="protein sequence ID" value="QGM45009.1"/>
    <property type="molecule type" value="Genomic_DNA"/>
</dbReference>
<reference evidence="9 10" key="1">
    <citation type="submission" date="2019-11" db="EMBL/GenBank/DDBJ databases">
        <title>The genome sequence of Methylocystis heyeri.</title>
        <authorList>
            <person name="Oshkin I.Y."/>
            <person name="Miroshnikov K."/>
            <person name="Dedysh S.N."/>
        </authorList>
    </citation>
    <scope>NUCLEOTIDE SEQUENCE [LARGE SCALE GENOMIC DNA]</scope>
    <source>
        <strain evidence="9 10">H2</strain>
    </source>
</reference>
<feature type="domain" description="RNA polymerase sigma-70 region 2" evidence="7">
    <location>
        <begin position="44"/>
        <end position="111"/>
    </location>
</feature>
<organism evidence="9 10">
    <name type="scientific">Methylocystis heyeri</name>
    <dbReference type="NCBI Taxonomy" id="391905"/>
    <lineage>
        <taxon>Bacteria</taxon>
        <taxon>Pseudomonadati</taxon>
        <taxon>Pseudomonadota</taxon>
        <taxon>Alphaproteobacteria</taxon>
        <taxon>Hyphomicrobiales</taxon>
        <taxon>Methylocystaceae</taxon>
        <taxon>Methylocystis</taxon>
    </lineage>
</organism>
<dbReference type="NCBIfam" id="TIGR02937">
    <property type="entry name" value="sigma70-ECF"/>
    <property type="match status" value="1"/>
</dbReference>
<dbReference type="Proteomes" id="UP000309061">
    <property type="component" value="Chromosome"/>
</dbReference>
<accession>A0A6B8KB09</accession>
<gene>
    <name evidence="9" type="ORF">H2LOC_004510</name>
</gene>
<dbReference type="InterPro" id="IPR000838">
    <property type="entry name" value="RNA_pol_sigma70_ECF_CS"/>
</dbReference>
<dbReference type="AlphaFoldDB" id="A0A6B8KB09"/>
<dbReference type="InterPro" id="IPR014284">
    <property type="entry name" value="RNA_pol_sigma-70_dom"/>
</dbReference>
<dbReference type="InterPro" id="IPR013325">
    <property type="entry name" value="RNA_pol_sigma_r2"/>
</dbReference>
<protein>
    <recommendedName>
        <fullName evidence="6">RNA polymerase sigma factor</fullName>
    </recommendedName>
</protein>
<dbReference type="GO" id="GO:0006352">
    <property type="term" value="P:DNA-templated transcription initiation"/>
    <property type="evidence" value="ECO:0007669"/>
    <property type="project" value="InterPro"/>
</dbReference>
<name>A0A6B8KB09_9HYPH</name>
<dbReference type="InterPro" id="IPR013249">
    <property type="entry name" value="RNA_pol_sigma70_r4_t2"/>
</dbReference>
<proteinExistence type="inferred from homology"/>
<dbReference type="Pfam" id="PF08281">
    <property type="entry name" value="Sigma70_r4_2"/>
    <property type="match status" value="1"/>
</dbReference>
<keyword evidence="4 6" id="KW-0238">DNA-binding</keyword>
<dbReference type="PANTHER" id="PTHR43133">
    <property type="entry name" value="RNA POLYMERASE ECF-TYPE SIGMA FACTO"/>
    <property type="match status" value="1"/>
</dbReference>
<comment type="similarity">
    <text evidence="1 6">Belongs to the sigma-70 factor family. ECF subfamily.</text>
</comment>
<dbReference type="Gene3D" id="1.10.10.10">
    <property type="entry name" value="Winged helix-like DNA-binding domain superfamily/Winged helix DNA-binding domain"/>
    <property type="match status" value="1"/>
</dbReference>
<dbReference type="OrthoDB" id="9784272at2"/>
<evidence type="ECO:0000256" key="2">
    <source>
        <dbReference type="ARBA" id="ARBA00023015"/>
    </source>
</evidence>
<dbReference type="PANTHER" id="PTHR43133:SF8">
    <property type="entry name" value="RNA POLYMERASE SIGMA FACTOR HI_1459-RELATED"/>
    <property type="match status" value="1"/>
</dbReference>
<evidence type="ECO:0000256" key="6">
    <source>
        <dbReference type="RuleBase" id="RU000716"/>
    </source>
</evidence>
<evidence type="ECO:0000256" key="3">
    <source>
        <dbReference type="ARBA" id="ARBA00023082"/>
    </source>
</evidence>
<evidence type="ECO:0000259" key="8">
    <source>
        <dbReference type="Pfam" id="PF08281"/>
    </source>
</evidence>
<dbReference type="SUPFAM" id="SSF88659">
    <property type="entry name" value="Sigma3 and sigma4 domains of RNA polymerase sigma factors"/>
    <property type="match status" value="1"/>
</dbReference>
<dbReference type="GO" id="GO:0003677">
    <property type="term" value="F:DNA binding"/>
    <property type="evidence" value="ECO:0007669"/>
    <property type="project" value="UniProtKB-KW"/>
</dbReference>
<dbReference type="InterPro" id="IPR036388">
    <property type="entry name" value="WH-like_DNA-bd_sf"/>
</dbReference>
<dbReference type="KEGG" id="mhey:H2LOC_004510"/>
<evidence type="ECO:0000256" key="5">
    <source>
        <dbReference type="ARBA" id="ARBA00023163"/>
    </source>
</evidence>
<dbReference type="PROSITE" id="PS01063">
    <property type="entry name" value="SIGMA70_ECF"/>
    <property type="match status" value="1"/>
</dbReference>
<keyword evidence="5 6" id="KW-0804">Transcription</keyword>
<dbReference type="InterPro" id="IPR007627">
    <property type="entry name" value="RNA_pol_sigma70_r2"/>
</dbReference>
<dbReference type="InterPro" id="IPR013324">
    <property type="entry name" value="RNA_pol_sigma_r3/r4-like"/>
</dbReference>
<dbReference type="Pfam" id="PF04542">
    <property type="entry name" value="Sigma70_r2"/>
    <property type="match status" value="1"/>
</dbReference>
<dbReference type="Gene3D" id="1.10.1740.10">
    <property type="match status" value="1"/>
</dbReference>
<evidence type="ECO:0000256" key="4">
    <source>
        <dbReference type="ARBA" id="ARBA00023125"/>
    </source>
</evidence>
<sequence>MLLRPCNLFLGRRYNSQNWSGALDSTSNLCRAAAGDSVAFARVVKAEQARVFGFLGRMGLDAVTSEDIAQEAFLRVWRSAKSFDPRLGAASTWILTIARNLALGHLGAAARRRENFDEDEVLQAPCGAPRPDAVLEEKQRRARLAAALERLAPTERSLLAASYDEGLDLAAIAHLEGCSPGAAKLRLHRARLKLKQILETDDG</sequence>
<evidence type="ECO:0000313" key="9">
    <source>
        <dbReference type="EMBL" id="QGM45009.1"/>
    </source>
</evidence>
<dbReference type="SUPFAM" id="SSF88946">
    <property type="entry name" value="Sigma2 domain of RNA polymerase sigma factors"/>
    <property type="match status" value="1"/>
</dbReference>
<evidence type="ECO:0000259" key="7">
    <source>
        <dbReference type="Pfam" id="PF04542"/>
    </source>
</evidence>
<evidence type="ECO:0000256" key="1">
    <source>
        <dbReference type="ARBA" id="ARBA00010641"/>
    </source>
</evidence>
<keyword evidence="3 6" id="KW-0731">Sigma factor</keyword>
<feature type="domain" description="RNA polymerase sigma factor 70 region 4 type 2" evidence="8">
    <location>
        <begin position="142"/>
        <end position="194"/>
    </location>
</feature>
<evidence type="ECO:0000313" key="10">
    <source>
        <dbReference type="Proteomes" id="UP000309061"/>
    </source>
</evidence>
<keyword evidence="10" id="KW-1185">Reference proteome</keyword>
<dbReference type="CDD" id="cd06171">
    <property type="entry name" value="Sigma70_r4"/>
    <property type="match status" value="1"/>
</dbReference>